<sequence>MSIAALAERIAACEAARSRARRQILTLVPVLALFGAGLGFLLFGGAGTALALALAGAAFGAAGAGLSLLSAGRRQARLAVEHPDLYPAALERYRMVMATERAGRYKLYC</sequence>
<feature type="transmembrane region" description="Helical" evidence="1">
    <location>
        <begin position="24"/>
        <end position="43"/>
    </location>
</feature>
<keyword evidence="1" id="KW-0472">Membrane</keyword>
<keyword evidence="1" id="KW-0812">Transmembrane</keyword>
<keyword evidence="1" id="KW-1133">Transmembrane helix</keyword>
<dbReference type="RefSeq" id="WP_119000806.1">
    <property type="nucleotide sequence ID" value="NZ_CP033434.1"/>
</dbReference>
<evidence type="ECO:0000256" key="1">
    <source>
        <dbReference type="SAM" id="Phobius"/>
    </source>
</evidence>
<dbReference type="EMBL" id="QWGP01000021">
    <property type="protein sequence ID" value="RHZ92825.1"/>
    <property type="molecule type" value="Genomic_DNA"/>
</dbReference>
<name>A0AAX1UI48_CERSP</name>
<evidence type="ECO:0000313" key="3">
    <source>
        <dbReference type="Proteomes" id="UP000266305"/>
    </source>
</evidence>
<dbReference type="Proteomes" id="UP000266305">
    <property type="component" value="Unassembled WGS sequence"/>
</dbReference>
<reference evidence="2 3" key="1">
    <citation type="submission" date="2018-08" db="EMBL/GenBank/DDBJ databases">
        <title>Draft genome sequence of Rhodobacter sphaeroides FY.</title>
        <authorList>
            <person name="Rayyan A."/>
            <person name="Meyer T.E."/>
            <person name="Kyndt J.A."/>
        </authorList>
    </citation>
    <scope>NUCLEOTIDE SEQUENCE [LARGE SCALE GENOMIC DNA]</scope>
    <source>
        <strain evidence="2 3">FY</strain>
    </source>
</reference>
<evidence type="ECO:0000313" key="2">
    <source>
        <dbReference type="EMBL" id="RHZ92825.1"/>
    </source>
</evidence>
<dbReference type="AlphaFoldDB" id="A0AAX1UI48"/>
<feature type="transmembrane region" description="Helical" evidence="1">
    <location>
        <begin position="49"/>
        <end position="69"/>
    </location>
</feature>
<accession>A0AAX1UI48</accession>
<protein>
    <submittedName>
        <fullName evidence="2">Uncharacterized protein</fullName>
    </submittedName>
</protein>
<organism evidence="2 3">
    <name type="scientific">Cereibacter sphaeroides</name>
    <name type="common">Rhodobacter sphaeroides</name>
    <dbReference type="NCBI Taxonomy" id="1063"/>
    <lineage>
        <taxon>Bacteria</taxon>
        <taxon>Pseudomonadati</taxon>
        <taxon>Pseudomonadota</taxon>
        <taxon>Alphaproteobacteria</taxon>
        <taxon>Rhodobacterales</taxon>
        <taxon>Paracoccaceae</taxon>
        <taxon>Cereibacter</taxon>
    </lineage>
</organism>
<proteinExistence type="predicted"/>
<gene>
    <name evidence="2" type="ORF">D1114_16610</name>
</gene>
<comment type="caution">
    <text evidence="2">The sequence shown here is derived from an EMBL/GenBank/DDBJ whole genome shotgun (WGS) entry which is preliminary data.</text>
</comment>